<dbReference type="AlphaFoldDB" id="A0A9Q5ZB34"/>
<comment type="caution">
    <text evidence="1">The sequence shown here is derived from an EMBL/GenBank/DDBJ whole genome shotgun (WGS) entry which is preliminary data.</text>
</comment>
<evidence type="ECO:0000313" key="1">
    <source>
        <dbReference type="EMBL" id="PHK02602.1"/>
    </source>
</evidence>
<protein>
    <submittedName>
        <fullName evidence="1">Uncharacterized protein</fullName>
    </submittedName>
</protein>
<sequence length="68" mass="7848">MGYTPAPILPTIILDVNVTTVTTFRLKNVVTNHYIYNTRRYADICVQFGTRPFEIAQFHSLERCKDAI</sequence>
<name>A0A9Q5ZB34_NOSLI</name>
<dbReference type="EMBL" id="LAHD01000051">
    <property type="protein sequence ID" value="PHK02602.1"/>
    <property type="molecule type" value="Genomic_DNA"/>
</dbReference>
<evidence type="ECO:0000313" key="2">
    <source>
        <dbReference type="Proteomes" id="UP000222310"/>
    </source>
</evidence>
<reference evidence="1 2" key="1">
    <citation type="submission" date="2015-02" db="EMBL/GenBank/DDBJ databases">
        <title>Nostoc linckia genome annotation.</title>
        <authorList>
            <person name="Zhou Z."/>
        </authorList>
    </citation>
    <scope>NUCLEOTIDE SEQUENCE [LARGE SCALE GENOMIC DNA]</scope>
    <source>
        <strain evidence="2">z8</strain>
    </source>
</reference>
<organism evidence="1 2">
    <name type="scientific">Nostoc linckia z8</name>
    <dbReference type="NCBI Taxonomy" id="1628746"/>
    <lineage>
        <taxon>Bacteria</taxon>
        <taxon>Bacillati</taxon>
        <taxon>Cyanobacteriota</taxon>
        <taxon>Cyanophyceae</taxon>
        <taxon>Nostocales</taxon>
        <taxon>Nostocaceae</taxon>
        <taxon>Nostoc</taxon>
    </lineage>
</organism>
<proteinExistence type="predicted"/>
<gene>
    <name evidence="1" type="ORF">VF08_18250</name>
</gene>
<dbReference type="Proteomes" id="UP000222310">
    <property type="component" value="Unassembled WGS sequence"/>
</dbReference>
<accession>A0A9Q5ZB34</accession>